<dbReference type="InterPro" id="IPR037294">
    <property type="entry name" value="ABC_BtuC-like"/>
</dbReference>
<keyword evidence="10" id="KW-1185">Reference proteome</keyword>
<keyword evidence="6 8" id="KW-1133">Transmembrane helix</keyword>
<evidence type="ECO:0000256" key="5">
    <source>
        <dbReference type="ARBA" id="ARBA00022692"/>
    </source>
</evidence>
<dbReference type="Gene3D" id="1.10.3470.10">
    <property type="entry name" value="ABC transporter involved in vitamin B12 uptake, BtuC"/>
    <property type="match status" value="1"/>
</dbReference>
<dbReference type="Proteomes" id="UP000182762">
    <property type="component" value="Unassembled WGS sequence"/>
</dbReference>
<protein>
    <submittedName>
        <fullName evidence="9">Iron complex transport system permease protein</fullName>
    </submittedName>
</protein>
<evidence type="ECO:0000313" key="9">
    <source>
        <dbReference type="EMBL" id="SFQ83087.1"/>
    </source>
</evidence>
<comment type="subcellular location">
    <subcellularLocation>
        <location evidence="1">Cell membrane</location>
        <topology evidence="1">Multi-pass membrane protein</topology>
    </subcellularLocation>
</comment>
<evidence type="ECO:0000256" key="3">
    <source>
        <dbReference type="ARBA" id="ARBA00022448"/>
    </source>
</evidence>
<feature type="transmembrane region" description="Helical" evidence="8">
    <location>
        <begin position="287"/>
        <end position="305"/>
    </location>
</feature>
<dbReference type="SUPFAM" id="SSF81345">
    <property type="entry name" value="ABC transporter involved in vitamin B12 uptake, BtuC"/>
    <property type="match status" value="1"/>
</dbReference>
<dbReference type="RefSeq" id="WP_061804873.1">
    <property type="nucleotide sequence ID" value="NZ_FOXX01000012.1"/>
</dbReference>
<feature type="transmembrane region" description="Helical" evidence="8">
    <location>
        <begin position="74"/>
        <end position="91"/>
    </location>
</feature>
<organism evidence="9 10">
    <name type="scientific">Priestia endophytica DSM 13796</name>
    <dbReference type="NCBI Taxonomy" id="1121089"/>
    <lineage>
        <taxon>Bacteria</taxon>
        <taxon>Bacillati</taxon>
        <taxon>Bacillota</taxon>
        <taxon>Bacilli</taxon>
        <taxon>Bacillales</taxon>
        <taxon>Bacillaceae</taxon>
        <taxon>Priestia</taxon>
    </lineage>
</organism>
<evidence type="ECO:0000256" key="1">
    <source>
        <dbReference type="ARBA" id="ARBA00004651"/>
    </source>
</evidence>
<sequence length="343" mass="36155">MGNSLSNKFIRKRTSSVIFLSFLLALIILCLCVFVGITFGAKNLDFQTVWKATFHYNNQITAQQIIHELRLPRVIGAAVVGAAFAVAGALIQGITRNPLGDTGVLGINGGSMLIVALCFAFLPNLSYPTLMVFSFIGAILSTLLIFAISVASRGGFTPMKLTVAGAVIAALLHSLTTGVAIYYDLSQDLAFWYAGGVSGVKWPHLSILVPIILVVIGISTCLGKSLSLIAMGDDMAANLGVKTLRVKVIGIILAVILAGVSVSVAGSIGFIGLVIPHIARKIVGTNYYAIIPMSALLGAILLVIADLGARTVDPPRELAIGIMVAFVGVPFFLYIARKIGREL</sequence>
<feature type="transmembrane region" description="Helical" evidence="8">
    <location>
        <begin position="128"/>
        <end position="151"/>
    </location>
</feature>
<comment type="similarity">
    <text evidence="2">Belongs to the binding-protein-dependent transport system permease family. FecCD subfamily.</text>
</comment>
<accession>A0A1I6BQE1</accession>
<dbReference type="CDD" id="cd06550">
    <property type="entry name" value="TM_ABC_iron-siderophores_like"/>
    <property type="match status" value="1"/>
</dbReference>
<keyword evidence="4" id="KW-1003">Cell membrane</keyword>
<evidence type="ECO:0000256" key="4">
    <source>
        <dbReference type="ARBA" id="ARBA00022475"/>
    </source>
</evidence>
<comment type="caution">
    <text evidence="9">The sequence shown here is derived from an EMBL/GenBank/DDBJ whole genome shotgun (WGS) entry which is preliminary data.</text>
</comment>
<evidence type="ECO:0000313" key="10">
    <source>
        <dbReference type="Proteomes" id="UP000182762"/>
    </source>
</evidence>
<evidence type="ECO:0000256" key="8">
    <source>
        <dbReference type="SAM" id="Phobius"/>
    </source>
</evidence>
<proteinExistence type="inferred from homology"/>
<feature type="transmembrane region" description="Helical" evidence="8">
    <location>
        <begin position="163"/>
        <end position="185"/>
    </location>
</feature>
<name>A0A1I6BQE1_9BACI</name>
<dbReference type="EMBL" id="FOXX01000012">
    <property type="protein sequence ID" value="SFQ83087.1"/>
    <property type="molecule type" value="Genomic_DNA"/>
</dbReference>
<dbReference type="PANTHER" id="PTHR30472:SF65">
    <property type="entry name" value="SIDEROPHORE TRANSPORT SYSTEM PERMEASE PROTEIN YFIZ-RELATED"/>
    <property type="match status" value="1"/>
</dbReference>
<keyword evidence="7 8" id="KW-0472">Membrane</keyword>
<dbReference type="Pfam" id="PF01032">
    <property type="entry name" value="FecCD"/>
    <property type="match status" value="1"/>
</dbReference>
<evidence type="ECO:0000256" key="6">
    <source>
        <dbReference type="ARBA" id="ARBA00022989"/>
    </source>
</evidence>
<reference evidence="9 10" key="1">
    <citation type="submission" date="2016-10" db="EMBL/GenBank/DDBJ databases">
        <authorList>
            <person name="Varghese N."/>
            <person name="Submissions S."/>
        </authorList>
    </citation>
    <scope>NUCLEOTIDE SEQUENCE [LARGE SCALE GENOMIC DNA]</scope>
    <source>
        <strain evidence="9 10">DSM 13796</strain>
    </source>
</reference>
<keyword evidence="5 8" id="KW-0812">Transmembrane</keyword>
<keyword evidence="3" id="KW-0813">Transport</keyword>
<feature type="transmembrane region" description="Helical" evidence="8">
    <location>
        <begin position="205"/>
        <end position="227"/>
    </location>
</feature>
<feature type="transmembrane region" description="Helical" evidence="8">
    <location>
        <begin position="103"/>
        <end position="122"/>
    </location>
</feature>
<feature type="transmembrane region" description="Helical" evidence="8">
    <location>
        <begin position="317"/>
        <end position="336"/>
    </location>
</feature>
<dbReference type="InterPro" id="IPR000522">
    <property type="entry name" value="ABC_transptr_permease_BtuC"/>
</dbReference>
<dbReference type="GeneID" id="93712567"/>
<evidence type="ECO:0000256" key="2">
    <source>
        <dbReference type="ARBA" id="ARBA00007935"/>
    </source>
</evidence>
<feature type="transmembrane region" description="Helical" evidence="8">
    <location>
        <begin position="248"/>
        <end position="275"/>
    </location>
</feature>
<dbReference type="PANTHER" id="PTHR30472">
    <property type="entry name" value="FERRIC ENTEROBACTIN TRANSPORT SYSTEM PERMEASE PROTEIN"/>
    <property type="match status" value="1"/>
</dbReference>
<evidence type="ECO:0000256" key="7">
    <source>
        <dbReference type="ARBA" id="ARBA00023136"/>
    </source>
</evidence>
<gene>
    <name evidence="9" type="ORF">SAMN02745910_03995</name>
</gene>
<feature type="transmembrane region" description="Helical" evidence="8">
    <location>
        <begin position="17"/>
        <end position="41"/>
    </location>
</feature>